<comment type="caution">
    <text evidence="1">The sequence shown here is derived from an EMBL/GenBank/DDBJ whole genome shotgun (WGS) entry which is preliminary data.</text>
</comment>
<name>A0AAJ0CP64_9HYPO</name>
<accession>A0AAJ0CP64</accession>
<evidence type="ECO:0000313" key="2">
    <source>
        <dbReference type="Proteomes" id="UP001251528"/>
    </source>
</evidence>
<sequence>MDAAPPAWYTTHGLGAIKDTESGFVIAADSSSAKIRPSNLKELAGWIHYCIPNPGPNRPTLSKLRVDFSSQSATVDKVKLSFANEEKFKADDLQMTSSFQKDIRETPAYTNKGIEISVYIAFDNLNSWIKFQSVGVLTP</sequence>
<keyword evidence="2" id="KW-1185">Reference proteome</keyword>
<proteinExistence type="predicted"/>
<dbReference type="AlphaFoldDB" id="A0AAJ0CP64"/>
<evidence type="ECO:0000313" key="1">
    <source>
        <dbReference type="EMBL" id="KAK2594351.1"/>
    </source>
</evidence>
<protein>
    <submittedName>
        <fullName evidence="1">Uncharacterized protein</fullName>
    </submittedName>
</protein>
<reference evidence="1" key="1">
    <citation type="submission" date="2023-06" db="EMBL/GenBank/DDBJ databases">
        <title>Conoideocrella luteorostrata (Hypocreales: Clavicipitaceae), a potential biocontrol fungus for elongate hemlock scale in United States Christmas tree production areas.</title>
        <authorList>
            <person name="Barrett H."/>
            <person name="Lovett B."/>
            <person name="Macias A.M."/>
            <person name="Stajich J.E."/>
            <person name="Kasson M.T."/>
        </authorList>
    </citation>
    <scope>NUCLEOTIDE SEQUENCE</scope>
    <source>
        <strain evidence="1">ARSEF 14590</strain>
    </source>
</reference>
<organism evidence="1 2">
    <name type="scientific">Conoideocrella luteorostrata</name>
    <dbReference type="NCBI Taxonomy" id="1105319"/>
    <lineage>
        <taxon>Eukaryota</taxon>
        <taxon>Fungi</taxon>
        <taxon>Dikarya</taxon>
        <taxon>Ascomycota</taxon>
        <taxon>Pezizomycotina</taxon>
        <taxon>Sordariomycetes</taxon>
        <taxon>Hypocreomycetidae</taxon>
        <taxon>Hypocreales</taxon>
        <taxon>Clavicipitaceae</taxon>
        <taxon>Conoideocrella</taxon>
    </lineage>
</organism>
<dbReference type="Proteomes" id="UP001251528">
    <property type="component" value="Unassembled WGS sequence"/>
</dbReference>
<dbReference type="EMBL" id="JASWJB010000172">
    <property type="protein sequence ID" value="KAK2594351.1"/>
    <property type="molecule type" value="Genomic_DNA"/>
</dbReference>
<gene>
    <name evidence="1" type="ORF">QQS21_007952</name>
</gene>